<dbReference type="InterPro" id="IPR000847">
    <property type="entry name" value="LysR_HTH_N"/>
</dbReference>
<dbReference type="InterPro" id="IPR036388">
    <property type="entry name" value="WH-like_DNA-bd_sf"/>
</dbReference>
<evidence type="ECO:0000256" key="3">
    <source>
        <dbReference type="ARBA" id="ARBA00023125"/>
    </source>
</evidence>
<gene>
    <name evidence="6" type="primary">gcvA_11</name>
    <name evidence="6" type="ORF">LA5096_03142</name>
</gene>
<dbReference type="AlphaFoldDB" id="A0A0M7AEF5"/>
<dbReference type="PRINTS" id="PR00039">
    <property type="entry name" value="HTHLYSR"/>
</dbReference>
<proteinExistence type="inferred from homology"/>
<dbReference type="GO" id="GO:0006351">
    <property type="term" value="P:DNA-templated transcription"/>
    <property type="evidence" value="ECO:0007669"/>
    <property type="project" value="TreeGrafter"/>
</dbReference>
<dbReference type="Gene3D" id="1.10.10.10">
    <property type="entry name" value="Winged helix-like DNA-binding domain superfamily/Winged helix DNA-binding domain"/>
    <property type="match status" value="1"/>
</dbReference>
<evidence type="ECO:0000256" key="1">
    <source>
        <dbReference type="ARBA" id="ARBA00009437"/>
    </source>
</evidence>
<evidence type="ECO:0000256" key="4">
    <source>
        <dbReference type="ARBA" id="ARBA00023163"/>
    </source>
</evidence>
<reference evidence="7" key="1">
    <citation type="submission" date="2015-07" db="EMBL/GenBank/DDBJ databases">
        <authorList>
            <person name="Rodrigo-Torres Lidia"/>
            <person name="Arahal R.David."/>
        </authorList>
    </citation>
    <scope>NUCLEOTIDE SEQUENCE [LARGE SCALE GENOMIC DNA]</scope>
    <source>
        <strain evidence="7">CECT 5096</strain>
    </source>
</reference>
<feature type="domain" description="HTH lysR-type" evidence="5">
    <location>
        <begin position="4"/>
        <end position="61"/>
    </location>
</feature>
<dbReference type="GeneID" id="97670505"/>
<dbReference type="PANTHER" id="PTHR30537">
    <property type="entry name" value="HTH-TYPE TRANSCRIPTIONAL REGULATOR"/>
    <property type="match status" value="1"/>
</dbReference>
<keyword evidence="4" id="KW-0804">Transcription</keyword>
<dbReference type="FunFam" id="1.10.10.10:FF:000038">
    <property type="entry name" value="Glycine cleavage system transcriptional activator"/>
    <property type="match status" value="1"/>
</dbReference>
<sequence length="294" mass="33131">MAYPSLNSLRTFETAARLLSFNKAADELCISPSAVSHQIRQLENTLGVKLFARVERGVTLTSRGEFYFMNVQQGVRILLRATDLLMDPKRSRTIKMSVVPFFATRWLMPRLERFQSLFADWELAIQTSTQKSDFEAEDLDFVIRRGKGSWPNLVSRLLMNENLTPFCAPLLADSILDLNDLKTAPLLYNSQVPAEWSEFFASVDEPFDAPAARLEFQNTSQILDACIAGAGIALMDPALIAAELRDGRITPALDITVASYRQYYLVFPENHADRQAVDIFLKWVDAELLAQGTQ</sequence>
<dbReference type="InterPro" id="IPR058163">
    <property type="entry name" value="LysR-type_TF_proteobact-type"/>
</dbReference>
<dbReference type="PROSITE" id="PS50931">
    <property type="entry name" value="HTH_LYSR"/>
    <property type="match status" value="1"/>
</dbReference>
<dbReference type="SUPFAM" id="SSF46785">
    <property type="entry name" value="Winged helix' DNA-binding domain"/>
    <property type="match status" value="1"/>
</dbReference>
<dbReference type="SUPFAM" id="SSF53850">
    <property type="entry name" value="Periplasmic binding protein-like II"/>
    <property type="match status" value="1"/>
</dbReference>
<name>A0A0M7AEF5_9HYPH</name>
<keyword evidence="7" id="KW-1185">Reference proteome</keyword>
<protein>
    <submittedName>
        <fullName evidence="6">Gcv operon activator</fullName>
    </submittedName>
</protein>
<dbReference type="Proteomes" id="UP000049983">
    <property type="component" value="Unassembled WGS sequence"/>
</dbReference>
<dbReference type="InterPro" id="IPR036390">
    <property type="entry name" value="WH_DNA-bd_sf"/>
</dbReference>
<dbReference type="RefSeq" id="WP_055114155.1">
    <property type="nucleotide sequence ID" value="NZ_CXWA01000001.1"/>
</dbReference>
<dbReference type="CDD" id="cd08432">
    <property type="entry name" value="PBP2_GcdR_TrpI_HvrB_AmpR_like"/>
    <property type="match status" value="1"/>
</dbReference>
<dbReference type="Gene3D" id="3.40.190.10">
    <property type="entry name" value="Periplasmic binding protein-like II"/>
    <property type="match status" value="2"/>
</dbReference>
<evidence type="ECO:0000313" key="7">
    <source>
        <dbReference type="Proteomes" id="UP000049983"/>
    </source>
</evidence>
<organism evidence="6 7">
    <name type="scientific">Roseibium album</name>
    <dbReference type="NCBI Taxonomy" id="311410"/>
    <lineage>
        <taxon>Bacteria</taxon>
        <taxon>Pseudomonadati</taxon>
        <taxon>Pseudomonadota</taxon>
        <taxon>Alphaproteobacteria</taxon>
        <taxon>Hyphomicrobiales</taxon>
        <taxon>Stappiaceae</taxon>
        <taxon>Roseibium</taxon>
    </lineage>
</organism>
<evidence type="ECO:0000313" key="6">
    <source>
        <dbReference type="EMBL" id="CTQ72024.1"/>
    </source>
</evidence>
<comment type="similarity">
    <text evidence="1">Belongs to the LysR transcriptional regulatory family.</text>
</comment>
<dbReference type="STRING" id="311410.LA5095_01888"/>
<keyword evidence="3" id="KW-0238">DNA-binding</keyword>
<evidence type="ECO:0000256" key="2">
    <source>
        <dbReference type="ARBA" id="ARBA00023015"/>
    </source>
</evidence>
<dbReference type="OrthoDB" id="5526340at2"/>
<dbReference type="PANTHER" id="PTHR30537:SF26">
    <property type="entry name" value="GLYCINE CLEAVAGE SYSTEM TRANSCRIPTIONAL ACTIVATOR"/>
    <property type="match status" value="1"/>
</dbReference>
<dbReference type="EMBL" id="CXWC01000010">
    <property type="protein sequence ID" value="CTQ72024.1"/>
    <property type="molecule type" value="Genomic_DNA"/>
</dbReference>
<accession>A0A0M7AEF5</accession>
<dbReference type="GO" id="GO:0043565">
    <property type="term" value="F:sequence-specific DNA binding"/>
    <property type="evidence" value="ECO:0007669"/>
    <property type="project" value="TreeGrafter"/>
</dbReference>
<evidence type="ECO:0000259" key="5">
    <source>
        <dbReference type="PROSITE" id="PS50931"/>
    </source>
</evidence>
<keyword evidence="2" id="KW-0805">Transcription regulation</keyword>
<dbReference type="Pfam" id="PF03466">
    <property type="entry name" value="LysR_substrate"/>
    <property type="match status" value="1"/>
</dbReference>
<dbReference type="Pfam" id="PF00126">
    <property type="entry name" value="HTH_1"/>
    <property type="match status" value="1"/>
</dbReference>
<dbReference type="InterPro" id="IPR005119">
    <property type="entry name" value="LysR_subst-bd"/>
</dbReference>
<dbReference type="GO" id="GO:0003700">
    <property type="term" value="F:DNA-binding transcription factor activity"/>
    <property type="evidence" value="ECO:0007669"/>
    <property type="project" value="InterPro"/>
</dbReference>